<accession>A0A9D2NN23</accession>
<protein>
    <recommendedName>
        <fullName evidence="3">GLUG domain-containing protein</fullName>
    </recommendedName>
</protein>
<sequence length="165" mass="17091">MGGIAGQFDGKIMEDCVVSGSIEGTSVHPMGVRAGEITGWQGGGTIRRVVTKVNITAPASVGNGGIIGGPQSGSAVVESAVSLSTGANANRISGWDVLGMSSSAYELETSDSHSSMNDTNADRIFAVTEEQAKEKTFYTETLGWSEDVWSFDSLSADGVPVLKKL</sequence>
<dbReference type="Proteomes" id="UP000823890">
    <property type="component" value="Unassembled WGS sequence"/>
</dbReference>
<evidence type="ECO:0008006" key="3">
    <source>
        <dbReference type="Google" id="ProtNLM"/>
    </source>
</evidence>
<evidence type="ECO:0000313" key="1">
    <source>
        <dbReference type="EMBL" id="HJC34744.1"/>
    </source>
</evidence>
<reference evidence="1" key="2">
    <citation type="submission" date="2021-04" db="EMBL/GenBank/DDBJ databases">
        <authorList>
            <person name="Gilroy R."/>
        </authorList>
    </citation>
    <scope>NUCLEOTIDE SEQUENCE</scope>
    <source>
        <strain evidence="1">ChiW19-954</strain>
    </source>
</reference>
<gene>
    <name evidence="1" type="ORF">H9758_09165</name>
</gene>
<reference evidence="1" key="1">
    <citation type="journal article" date="2021" name="PeerJ">
        <title>Extensive microbial diversity within the chicken gut microbiome revealed by metagenomics and culture.</title>
        <authorList>
            <person name="Gilroy R."/>
            <person name="Ravi A."/>
            <person name="Getino M."/>
            <person name="Pursley I."/>
            <person name="Horton D.L."/>
            <person name="Alikhan N.F."/>
            <person name="Baker D."/>
            <person name="Gharbi K."/>
            <person name="Hall N."/>
            <person name="Watson M."/>
            <person name="Adriaenssens E.M."/>
            <person name="Foster-Nyarko E."/>
            <person name="Jarju S."/>
            <person name="Secka A."/>
            <person name="Antonio M."/>
            <person name="Oren A."/>
            <person name="Chaudhuri R.R."/>
            <person name="La Ragione R."/>
            <person name="Hildebrand F."/>
            <person name="Pallen M.J."/>
        </authorList>
    </citation>
    <scope>NUCLEOTIDE SEQUENCE</scope>
    <source>
        <strain evidence="1">ChiW19-954</strain>
    </source>
</reference>
<evidence type="ECO:0000313" key="2">
    <source>
        <dbReference type="Proteomes" id="UP000823890"/>
    </source>
</evidence>
<proteinExistence type="predicted"/>
<name>A0A9D2NN23_9FIRM</name>
<comment type="caution">
    <text evidence="1">The sequence shown here is derived from an EMBL/GenBank/DDBJ whole genome shotgun (WGS) entry which is preliminary data.</text>
</comment>
<dbReference type="EMBL" id="DWWO01000110">
    <property type="protein sequence ID" value="HJC34744.1"/>
    <property type="molecule type" value="Genomic_DNA"/>
</dbReference>
<dbReference type="AlphaFoldDB" id="A0A9D2NN23"/>
<organism evidence="1 2">
    <name type="scientific">Candidatus Mediterraneibacter faecipullorum</name>
    <dbReference type="NCBI Taxonomy" id="2838670"/>
    <lineage>
        <taxon>Bacteria</taxon>
        <taxon>Bacillati</taxon>
        <taxon>Bacillota</taxon>
        <taxon>Clostridia</taxon>
        <taxon>Lachnospirales</taxon>
        <taxon>Lachnospiraceae</taxon>
        <taxon>Mediterraneibacter</taxon>
    </lineage>
</organism>